<evidence type="ECO:0000313" key="3">
    <source>
        <dbReference type="Proteomes" id="UP000324832"/>
    </source>
</evidence>
<reference evidence="2 3" key="1">
    <citation type="submission" date="2017-07" db="EMBL/GenBank/DDBJ databases">
        <authorList>
            <person name="Talla V."/>
            <person name="Backstrom N."/>
        </authorList>
    </citation>
    <scope>NUCLEOTIDE SEQUENCE [LARGE SCALE GENOMIC DNA]</scope>
</reference>
<name>A0A5E4PQQ1_9NEOP</name>
<evidence type="ECO:0000313" key="2">
    <source>
        <dbReference type="EMBL" id="VVC87355.1"/>
    </source>
</evidence>
<dbReference type="EMBL" id="FZQP02000107">
    <property type="protein sequence ID" value="VVC87355.1"/>
    <property type="molecule type" value="Genomic_DNA"/>
</dbReference>
<organism evidence="2 3">
    <name type="scientific">Leptidea sinapis</name>
    <dbReference type="NCBI Taxonomy" id="189913"/>
    <lineage>
        <taxon>Eukaryota</taxon>
        <taxon>Metazoa</taxon>
        <taxon>Ecdysozoa</taxon>
        <taxon>Arthropoda</taxon>
        <taxon>Hexapoda</taxon>
        <taxon>Insecta</taxon>
        <taxon>Pterygota</taxon>
        <taxon>Neoptera</taxon>
        <taxon>Endopterygota</taxon>
        <taxon>Lepidoptera</taxon>
        <taxon>Glossata</taxon>
        <taxon>Ditrysia</taxon>
        <taxon>Papilionoidea</taxon>
        <taxon>Pieridae</taxon>
        <taxon>Dismorphiinae</taxon>
        <taxon>Leptidea</taxon>
    </lineage>
</organism>
<evidence type="ECO:0000256" key="1">
    <source>
        <dbReference type="SAM" id="MobiDB-lite"/>
    </source>
</evidence>
<feature type="compositionally biased region" description="Low complexity" evidence="1">
    <location>
        <begin position="53"/>
        <end position="62"/>
    </location>
</feature>
<gene>
    <name evidence="2" type="ORF">LSINAPIS_LOCUS983</name>
</gene>
<protein>
    <submittedName>
        <fullName evidence="2">Uncharacterized protein</fullName>
    </submittedName>
</protein>
<feature type="region of interest" description="Disordered" evidence="1">
    <location>
        <begin position="1"/>
        <end position="63"/>
    </location>
</feature>
<dbReference type="AlphaFoldDB" id="A0A5E4PQQ1"/>
<proteinExistence type="predicted"/>
<keyword evidence="3" id="KW-1185">Reference proteome</keyword>
<dbReference type="Proteomes" id="UP000324832">
    <property type="component" value="Unassembled WGS sequence"/>
</dbReference>
<accession>A0A5E4PQQ1</accession>
<sequence length="302" mass="33277">MIGSARAARSNSSARRRRSWSAGGGAARCERTACASELSASCHGPHEPPEPAPSDSDPDSAPLFQSLCSTDTCNGGLKLVAPELSSDFPDSLSRPLAFSDDRRIRLSEGSSSRQFHIVGTMDKTRKGPTQPKTILKVLEKIGATLIKSTVLIQCDNKTVTAGNPIKEGHILKCTRIAKLNKDSPRPRTILVKFFSPIIRDQFYASITKFNKNKTKDDRPNTSHLGLAGEKQGVFIMEHLSPEAKALHAQARNKLDRYHPPLEISVDLGVEELVTSKRCKRWCHRFNHCKRITARESLTDGKP</sequence>
<feature type="compositionally biased region" description="Low complexity" evidence="1">
    <location>
        <begin position="1"/>
        <end position="13"/>
    </location>
</feature>